<dbReference type="GeneID" id="9833571"/>
<dbReference type="Pfam" id="PF02230">
    <property type="entry name" value="Abhydrolase_2"/>
    <property type="match status" value="1"/>
</dbReference>
<name>A0A090M5Q9_OSTTA</name>
<dbReference type="PANTHER" id="PTHR43037:SF5">
    <property type="entry name" value="FERULOYL ESTERASE"/>
    <property type="match status" value="1"/>
</dbReference>
<evidence type="ECO:0000259" key="4">
    <source>
        <dbReference type="Pfam" id="PF02230"/>
    </source>
</evidence>
<dbReference type="OrthoDB" id="424610at2759"/>
<keyword evidence="6" id="KW-1185">Reference proteome</keyword>
<dbReference type="EMBL" id="CAID01000011">
    <property type="protein sequence ID" value="CEF99580.1"/>
    <property type="molecule type" value="Genomic_DNA"/>
</dbReference>
<protein>
    <recommendedName>
        <fullName evidence="4">Phospholipase/carboxylesterase/thioesterase domain-containing protein</fullName>
    </recommendedName>
</protein>
<accession>A0A090M5Q9</accession>
<feature type="domain" description="Phospholipase/carboxylesterase/thioesterase" evidence="4">
    <location>
        <begin position="172"/>
        <end position="263"/>
    </location>
</feature>
<dbReference type="InParanoid" id="A0A090M5Q9"/>
<comment type="caution">
    <text evidence="5">The sequence shown here is derived from an EMBL/GenBank/DDBJ whole genome shotgun (WGS) entry which is preliminary data.</text>
</comment>
<proteinExistence type="predicted"/>
<evidence type="ECO:0000313" key="6">
    <source>
        <dbReference type="Proteomes" id="UP000009170"/>
    </source>
</evidence>
<dbReference type="Proteomes" id="UP000009170">
    <property type="component" value="Unassembled WGS sequence"/>
</dbReference>
<keyword evidence="2" id="KW-0378">Hydrolase</keyword>
<sequence length="354" mass="38826">MITLAIVFLTLNALGVTAVSRDFSAVVHSQTPVRALVSDAYDGATPRPLLVYLHGFCASDDAQQALELTSMRRVPAVRNRLGVDRRRQQVLVQTGLREAALAEDWIYVAPQAPRTTRECVLCNMPERSPNSQDRLFASWITGIMARETPEFACRAWDGSDAVAFPESGATDDNDVHYIEEIIEATKKQFNVDSDRIYIAGIATGGFMANRMACERPGAFRGVATFSAGTFKNASRCTPDDKTSVLLIHGTDDLTVPIDGGVNSRGVAFPSSDESFEILGDAMGCSNVISQERSTLPVDGGNSQPDVDVRKRKFQKCAEDVKVEQWTLKGVDHFLERPTSEAMFKDAVAWLKDLQ</sequence>
<dbReference type="SUPFAM" id="SSF53474">
    <property type="entry name" value="alpha/beta-Hydrolases"/>
    <property type="match status" value="1"/>
</dbReference>
<dbReference type="InterPro" id="IPR029058">
    <property type="entry name" value="AB_hydrolase_fold"/>
</dbReference>
<evidence type="ECO:0000256" key="1">
    <source>
        <dbReference type="ARBA" id="ARBA00022729"/>
    </source>
</evidence>
<evidence type="ECO:0000256" key="3">
    <source>
        <dbReference type="SAM" id="SignalP"/>
    </source>
</evidence>
<dbReference type="InterPro" id="IPR003140">
    <property type="entry name" value="PLipase/COase/thioEstase"/>
</dbReference>
<evidence type="ECO:0000256" key="2">
    <source>
        <dbReference type="ARBA" id="ARBA00022801"/>
    </source>
</evidence>
<feature type="signal peptide" evidence="3">
    <location>
        <begin position="1"/>
        <end position="18"/>
    </location>
</feature>
<organism evidence="5 6">
    <name type="scientific">Ostreococcus tauri</name>
    <name type="common">Marine green alga</name>
    <dbReference type="NCBI Taxonomy" id="70448"/>
    <lineage>
        <taxon>Eukaryota</taxon>
        <taxon>Viridiplantae</taxon>
        <taxon>Chlorophyta</taxon>
        <taxon>Mamiellophyceae</taxon>
        <taxon>Mamiellales</taxon>
        <taxon>Bathycoccaceae</taxon>
        <taxon>Ostreococcus</taxon>
    </lineage>
</organism>
<dbReference type="InterPro" id="IPR050955">
    <property type="entry name" value="Plant_Biomass_Hydrol_Est"/>
</dbReference>
<dbReference type="Gene3D" id="3.40.50.1820">
    <property type="entry name" value="alpha/beta hydrolase"/>
    <property type="match status" value="1"/>
</dbReference>
<dbReference type="KEGG" id="ota:OT_ostta11g01040"/>
<keyword evidence="1 3" id="KW-0732">Signal</keyword>
<dbReference type="AlphaFoldDB" id="A0A090M5Q9"/>
<evidence type="ECO:0000313" key="5">
    <source>
        <dbReference type="EMBL" id="CEF99580.1"/>
    </source>
</evidence>
<gene>
    <name evidence="5" type="ORF">OT_ostta11g01040</name>
</gene>
<reference evidence="6" key="1">
    <citation type="journal article" date="2006" name="Proc. Natl. Acad. Sci. U.S.A.">
        <title>Genome analysis of the smallest free-living eukaryote Ostreococcus tauri unveils many unique features.</title>
        <authorList>
            <person name="Derelle E."/>
            <person name="Ferraz C."/>
            <person name="Rombauts S."/>
            <person name="Rouze P."/>
            <person name="Worden A.Z."/>
            <person name="Robbens S."/>
            <person name="Partensky F."/>
            <person name="Degroeve S."/>
            <person name="Echeynie S."/>
            <person name="Cooke R."/>
            <person name="Saeys Y."/>
            <person name="Wuyts J."/>
            <person name="Jabbari K."/>
            <person name="Bowler C."/>
            <person name="Panaud O."/>
            <person name="Piegu B."/>
            <person name="Ball S.G."/>
            <person name="Ral J.-P."/>
            <person name="Bouget F.-Y."/>
            <person name="Piganeau G."/>
            <person name="De Baets B."/>
            <person name="Picard A."/>
            <person name="Delseny M."/>
            <person name="Demaille J."/>
            <person name="Van de Peer Y."/>
            <person name="Moreau H."/>
        </authorList>
    </citation>
    <scope>NUCLEOTIDE SEQUENCE [LARGE SCALE GENOMIC DNA]</scope>
    <source>
        <strain evidence="6">OTTH 0595 / CCAP 157/2 / RCC745</strain>
    </source>
</reference>
<dbReference type="PANTHER" id="PTHR43037">
    <property type="entry name" value="UNNAMED PRODUCT-RELATED"/>
    <property type="match status" value="1"/>
</dbReference>
<dbReference type="GO" id="GO:0016787">
    <property type="term" value="F:hydrolase activity"/>
    <property type="evidence" value="ECO:0007669"/>
    <property type="project" value="UniProtKB-KW"/>
</dbReference>
<dbReference type="RefSeq" id="XP_022839911.1">
    <property type="nucleotide sequence ID" value="XM_022982970.1"/>
</dbReference>
<feature type="chain" id="PRO_5001860306" description="Phospholipase/carboxylesterase/thioesterase domain-containing protein" evidence="3">
    <location>
        <begin position="19"/>
        <end position="354"/>
    </location>
</feature>
<reference evidence="5 6" key="2">
    <citation type="journal article" date="2014" name="BMC Genomics">
        <title>An improved genome of the model marine alga Ostreococcus tauri unfolds by assessing Illumina de novo assemblies.</title>
        <authorList>
            <person name="Blanc-Mathieu R."/>
            <person name="Verhelst B."/>
            <person name="Derelle E."/>
            <person name="Rombauts S."/>
            <person name="Bouget F.Y."/>
            <person name="Carre I."/>
            <person name="Chateau A."/>
            <person name="Eyre-Walker A."/>
            <person name="Grimsley N."/>
            <person name="Moreau H."/>
            <person name="Piegu B."/>
            <person name="Rivals E."/>
            <person name="Schackwitz W."/>
            <person name="Van de Peer Y."/>
            <person name="Piganeau G."/>
        </authorList>
    </citation>
    <scope>NUCLEOTIDE SEQUENCE [LARGE SCALE GENOMIC DNA]</scope>
    <source>
        <strain evidence="6">OTTH 0595 / CCAP 157/2 / RCC745</strain>
    </source>
</reference>